<name>A0A843XJ87_COLES</name>
<dbReference type="InterPro" id="IPR053151">
    <property type="entry name" value="RNase_H-like"/>
</dbReference>
<evidence type="ECO:0000313" key="2">
    <source>
        <dbReference type="EMBL" id="MQM19758.1"/>
    </source>
</evidence>
<dbReference type="CDD" id="cd06222">
    <property type="entry name" value="RNase_H_like"/>
    <property type="match status" value="1"/>
</dbReference>
<evidence type="ECO:0000313" key="3">
    <source>
        <dbReference type="Proteomes" id="UP000652761"/>
    </source>
</evidence>
<dbReference type="EMBL" id="NMUH01009177">
    <property type="protein sequence ID" value="MQM19758.1"/>
    <property type="molecule type" value="Genomic_DNA"/>
</dbReference>
<dbReference type="SUPFAM" id="SSF53098">
    <property type="entry name" value="Ribonuclease H-like"/>
    <property type="match status" value="1"/>
</dbReference>
<reference evidence="2" key="1">
    <citation type="submission" date="2017-07" db="EMBL/GenBank/DDBJ databases">
        <title>Taro Niue Genome Assembly and Annotation.</title>
        <authorList>
            <person name="Atibalentja N."/>
            <person name="Keating K."/>
            <person name="Fields C.J."/>
        </authorList>
    </citation>
    <scope>NUCLEOTIDE SEQUENCE</scope>
    <source>
        <strain evidence="2">Niue_2</strain>
        <tissue evidence="2">Leaf</tissue>
    </source>
</reference>
<sequence>MCSDNNGATSDDACSTRKSNGHLMKRGRRTRRREGDLADFVDVMAHIRIHKFPHCGVLQRQGSCSFNLAQQLASGFPVCVASLHAVDRSCLSQFATANPLTVVTSMAACSSSTRMAAHAMKYEDLMTDGVQCGGVGTSLSRLKVRCTSRFEDKKISTGAVIRKIKFQVAHSLDSIHFKSAPSAQDRQILSKYGFSANWILKSFKFIRWIPPIESYSLNVDGASQDNPGVCGGGGCIRDKLGAVVVTFAYHYGYGNSLIAESRAVFYWWREARAMSLQKKLSIGHVYREANQVADGLAKAGCLSNVNQIGHWNLAAITMQLWYIISGTCNLWTDWIKARYLRTTSIWEAKIVREKVRDGFRTLPSAPKK</sequence>
<organism evidence="2 3">
    <name type="scientific">Colocasia esculenta</name>
    <name type="common">Wild taro</name>
    <name type="synonym">Arum esculentum</name>
    <dbReference type="NCBI Taxonomy" id="4460"/>
    <lineage>
        <taxon>Eukaryota</taxon>
        <taxon>Viridiplantae</taxon>
        <taxon>Streptophyta</taxon>
        <taxon>Embryophyta</taxon>
        <taxon>Tracheophyta</taxon>
        <taxon>Spermatophyta</taxon>
        <taxon>Magnoliopsida</taxon>
        <taxon>Liliopsida</taxon>
        <taxon>Araceae</taxon>
        <taxon>Aroideae</taxon>
        <taxon>Colocasieae</taxon>
        <taxon>Colocasia</taxon>
    </lineage>
</organism>
<feature type="compositionally biased region" description="Basic residues" evidence="1">
    <location>
        <begin position="19"/>
        <end position="31"/>
    </location>
</feature>
<proteinExistence type="predicted"/>
<comment type="caution">
    <text evidence="2">The sequence shown here is derived from an EMBL/GenBank/DDBJ whole genome shotgun (WGS) entry which is preliminary data.</text>
</comment>
<dbReference type="PANTHER" id="PTHR47723">
    <property type="entry name" value="OS05G0353850 PROTEIN"/>
    <property type="match status" value="1"/>
</dbReference>
<evidence type="ECO:0008006" key="4">
    <source>
        <dbReference type="Google" id="ProtNLM"/>
    </source>
</evidence>
<dbReference type="Proteomes" id="UP000652761">
    <property type="component" value="Unassembled WGS sequence"/>
</dbReference>
<dbReference type="AlphaFoldDB" id="A0A843XJ87"/>
<accession>A0A843XJ87</accession>
<protein>
    <recommendedName>
        <fullName evidence="4">RNase H type-1 domain-containing protein</fullName>
    </recommendedName>
</protein>
<gene>
    <name evidence="2" type="ORF">Taro_052770</name>
</gene>
<dbReference type="InterPro" id="IPR012337">
    <property type="entry name" value="RNaseH-like_sf"/>
</dbReference>
<evidence type="ECO:0000256" key="1">
    <source>
        <dbReference type="SAM" id="MobiDB-lite"/>
    </source>
</evidence>
<keyword evidence="3" id="KW-1185">Reference proteome</keyword>
<dbReference type="PANTHER" id="PTHR47723:SF19">
    <property type="entry name" value="POLYNUCLEOTIDYL TRANSFERASE, RIBONUCLEASE H-LIKE SUPERFAMILY PROTEIN"/>
    <property type="match status" value="1"/>
</dbReference>
<feature type="compositionally biased region" description="Polar residues" evidence="1">
    <location>
        <begin position="1"/>
        <end position="18"/>
    </location>
</feature>
<feature type="region of interest" description="Disordered" evidence="1">
    <location>
        <begin position="1"/>
        <end position="31"/>
    </location>
</feature>
<dbReference type="InterPro" id="IPR044730">
    <property type="entry name" value="RNase_H-like_dom_plant"/>
</dbReference>